<sequence>MNQAVAGGDADRARMIDAMRGVAAMAVAYFHCRLLTWIGIRAFIAGHHRAISLDTVLAYLSIPFVWGPIGVPIFFVISGYCIHHSQAVRLARNPQYRLDAREFLLRRFIRIYPVLFCALLLTFALDSISLHYLPHNEQLGDLSLRTFFANLLGIQGVASPVYGSDTVLWTLSLEVQFYMLYPLLLAAQRRLGPDHLLAWLMALSVVSYVLLERRGTLIFATYWSSWYLGAWIAEREVRGLRFPRRYLLVASPILLVFGCVASMRDARYLWCLPWALAFTPLFVVMLHAHANHGLAMRALEKIGDFSYSLYIVHIPIFMLLASCLFHGTRQVSILWSIGLFPVGLATAYIFHLLVERPAMGVLRRRSMQRRVLASELVQLDGHR</sequence>
<evidence type="ECO:0000313" key="3">
    <source>
        <dbReference type="EMBL" id="TDG03103.1"/>
    </source>
</evidence>
<keyword evidence="1" id="KW-0812">Transmembrane</keyword>
<reference evidence="3 4" key="1">
    <citation type="submission" date="2019-03" db="EMBL/GenBank/DDBJ databases">
        <title>Paraburkholderia sp. isolated from native Mimosa gymnas in Guartela State Park, Brazil.</title>
        <authorList>
            <person name="Paulitsch F."/>
            <person name="Hungria M."/>
            <person name="Delamuta J.R.M."/>
            <person name="Ribeiro R.A."/>
            <person name="Dall'Agnol R."/>
            <person name="Silva J.S.B."/>
        </authorList>
    </citation>
    <scope>NUCLEOTIDE SEQUENCE [LARGE SCALE GENOMIC DNA]</scope>
    <source>
        <strain evidence="3 4">CNPSo 3008</strain>
    </source>
</reference>
<dbReference type="OrthoDB" id="9814807at2"/>
<dbReference type="InterPro" id="IPR050879">
    <property type="entry name" value="Acyltransferase_3"/>
</dbReference>
<dbReference type="PANTHER" id="PTHR23028:SF53">
    <property type="entry name" value="ACYL_TRANSF_3 DOMAIN-CONTAINING PROTEIN"/>
    <property type="match status" value="1"/>
</dbReference>
<dbReference type="RefSeq" id="WP_133188910.1">
    <property type="nucleotide sequence ID" value="NZ_SMOD01000046.1"/>
</dbReference>
<keyword evidence="3" id="KW-0012">Acyltransferase</keyword>
<dbReference type="Pfam" id="PF01757">
    <property type="entry name" value="Acyl_transf_3"/>
    <property type="match status" value="1"/>
</dbReference>
<organism evidence="3 4">
    <name type="scientific">Paraburkholderia guartelaensis</name>
    <dbReference type="NCBI Taxonomy" id="2546446"/>
    <lineage>
        <taxon>Bacteria</taxon>
        <taxon>Pseudomonadati</taxon>
        <taxon>Pseudomonadota</taxon>
        <taxon>Betaproteobacteria</taxon>
        <taxon>Burkholderiales</taxon>
        <taxon>Burkholderiaceae</taxon>
        <taxon>Paraburkholderia</taxon>
    </lineage>
</organism>
<gene>
    <name evidence="3" type="ORF">E1N52_36295</name>
</gene>
<comment type="caution">
    <text evidence="3">The sequence shown here is derived from an EMBL/GenBank/DDBJ whole genome shotgun (WGS) entry which is preliminary data.</text>
</comment>
<dbReference type="InterPro" id="IPR002656">
    <property type="entry name" value="Acyl_transf_3_dom"/>
</dbReference>
<feature type="transmembrane region" description="Helical" evidence="1">
    <location>
        <begin position="111"/>
        <end position="133"/>
    </location>
</feature>
<dbReference type="Proteomes" id="UP000295606">
    <property type="component" value="Unassembled WGS sequence"/>
</dbReference>
<evidence type="ECO:0000259" key="2">
    <source>
        <dbReference type="Pfam" id="PF01757"/>
    </source>
</evidence>
<keyword evidence="1" id="KW-1133">Transmembrane helix</keyword>
<dbReference type="GO" id="GO:0016020">
    <property type="term" value="C:membrane"/>
    <property type="evidence" value="ECO:0007669"/>
    <property type="project" value="TreeGrafter"/>
</dbReference>
<dbReference type="AlphaFoldDB" id="A0A4R5L3F7"/>
<protein>
    <submittedName>
        <fullName evidence="3">Acyltransferase</fullName>
    </submittedName>
</protein>
<dbReference type="GO" id="GO:0016747">
    <property type="term" value="F:acyltransferase activity, transferring groups other than amino-acyl groups"/>
    <property type="evidence" value="ECO:0007669"/>
    <property type="project" value="InterPro"/>
</dbReference>
<feature type="domain" description="Acyltransferase 3" evidence="2">
    <location>
        <begin position="16"/>
        <end position="351"/>
    </location>
</feature>
<feature type="transmembrane region" description="Helical" evidence="1">
    <location>
        <begin position="307"/>
        <end position="327"/>
    </location>
</feature>
<feature type="transmembrane region" description="Helical" evidence="1">
    <location>
        <begin position="333"/>
        <end position="354"/>
    </location>
</feature>
<dbReference type="EMBL" id="SMOD01000046">
    <property type="protein sequence ID" value="TDG03103.1"/>
    <property type="molecule type" value="Genomic_DNA"/>
</dbReference>
<evidence type="ECO:0000256" key="1">
    <source>
        <dbReference type="SAM" id="Phobius"/>
    </source>
</evidence>
<feature type="transmembrane region" description="Helical" evidence="1">
    <location>
        <begin position="56"/>
        <end position="82"/>
    </location>
</feature>
<dbReference type="GO" id="GO:0000271">
    <property type="term" value="P:polysaccharide biosynthetic process"/>
    <property type="evidence" value="ECO:0007669"/>
    <property type="project" value="TreeGrafter"/>
</dbReference>
<keyword evidence="1" id="KW-0472">Membrane</keyword>
<feature type="transmembrane region" description="Helical" evidence="1">
    <location>
        <begin position="246"/>
        <end position="263"/>
    </location>
</feature>
<feature type="transmembrane region" description="Helical" evidence="1">
    <location>
        <begin position="269"/>
        <end position="286"/>
    </location>
</feature>
<feature type="transmembrane region" description="Helical" evidence="1">
    <location>
        <begin position="22"/>
        <end position="44"/>
    </location>
</feature>
<feature type="transmembrane region" description="Helical" evidence="1">
    <location>
        <begin position="196"/>
        <end position="211"/>
    </location>
</feature>
<name>A0A4R5L3F7_9BURK</name>
<dbReference type="PANTHER" id="PTHR23028">
    <property type="entry name" value="ACETYLTRANSFERASE"/>
    <property type="match status" value="1"/>
</dbReference>
<keyword evidence="3" id="KW-0808">Transferase</keyword>
<feature type="transmembrane region" description="Helical" evidence="1">
    <location>
        <begin position="217"/>
        <end position="234"/>
    </location>
</feature>
<proteinExistence type="predicted"/>
<accession>A0A4R5L3F7</accession>
<evidence type="ECO:0000313" key="4">
    <source>
        <dbReference type="Proteomes" id="UP000295606"/>
    </source>
</evidence>